<keyword evidence="4" id="KW-1185">Reference proteome</keyword>
<protein>
    <submittedName>
        <fullName evidence="3">Phenylacetate-CoA oxygenase, PaaJ subunit</fullName>
    </submittedName>
</protein>
<dbReference type="InterPro" id="IPR056572">
    <property type="entry name" value="Zn_ribbon_PaaD"/>
</dbReference>
<dbReference type="KEGG" id="swd:Swoo_0218"/>
<dbReference type="HOGENOM" id="CLU_082133_0_0_6"/>
<dbReference type="InterPro" id="IPR002744">
    <property type="entry name" value="MIP18-like"/>
</dbReference>
<accession>B1KMA6</accession>
<dbReference type="SUPFAM" id="SSF117916">
    <property type="entry name" value="Fe-S cluster assembly (FSCA) domain-like"/>
    <property type="match status" value="1"/>
</dbReference>
<evidence type="ECO:0000313" key="3">
    <source>
        <dbReference type="EMBL" id="ACA84519.1"/>
    </source>
</evidence>
<gene>
    <name evidence="3" type="ordered locus">Swoo_0218</name>
</gene>
<dbReference type="STRING" id="392500.Swoo_0218"/>
<dbReference type="EMBL" id="CP000961">
    <property type="protein sequence ID" value="ACA84519.1"/>
    <property type="molecule type" value="Genomic_DNA"/>
</dbReference>
<dbReference type="Pfam" id="PF23451">
    <property type="entry name" value="Zn_ribbon_PaaD"/>
    <property type="match status" value="1"/>
</dbReference>
<name>B1KMA6_SHEWM</name>
<dbReference type="NCBIfam" id="TIGR02159">
    <property type="entry name" value="PA_CoA_Oxy4"/>
    <property type="match status" value="1"/>
</dbReference>
<dbReference type="Pfam" id="PF01883">
    <property type="entry name" value="FeS_assembly_P"/>
    <property type="match status" value="1"/>
</dbReference>
<feature type="domain" description="MIP18 family-like" evidence="1">
    <location>
        <begin position="33"/>
        <end position="93"/>
    </location>
</feature>
<dbReference type="InterPro" id="IPR011883">
    <property type="entry name" value="PaaD-like"/>
</dbReference>
<dbReference type="InterPro" id="IPR034904">
    <property type="entry name" value="FSCA_dom_sf"/>
</dbReference>
<dbReference type="AlphaFoldDB" id="B1KMA6"/>
<dbReference type="RefSeq" id="WP_012322868.1">
    <property type="nucleotide sequence ID" value="NC_010506.1"/>
</dbReference>
<sequence>MTLSSATHSATINTVTVEYAARRKFRLNHEHGKIFDLLDAVYDPELTGVSLWDLGVLQNVSQQGAQWLVTISPTYSGCPAIDIMIEDIKVCLTNAGMEPVKVETQLSPAWTTDWVSPAGKTAMISHGIAACESQVICPQCHSQHVSRLSQFGSTSCKALYRCLDCLESFDYFKPL</sequence>
<evidence type="ECO:0000313" key="4">
    <source>
        <dbReference type="Proteomes" id="UP000002168"/>
    </source>
</evidence>
<dbReference type="PANTHER" id="PTHR42831">
    <property type="entry name" value="FE-S PROTEIN MATURATION AUXILIARY FACTOR YITW"/>
    <property type="match status" value="1"/>
</dbReference>
<evidence type="ECO:0000259" key="1">
    <source>
        <dbReference type="Pfam" id="PF01883"/>
    </source>
</evidence>
<proteinExistence type="predicted"/>
<organism evidence="3 4">
    <name type="scientific">Shewanella woodyi (strain ATCC 51908 / MS32)</name>
    <dbReference type="NCBI Taxonomy" id="392500"/>
    <lineage>
        <taxon>Bacteria</taxon>
        <taxon>Pseudomonadati</taxon>
        <taxon>Pseudomonadota</taxon>
        <taxon>Gammaproteobacteria</taxon>
        <taxon>Alteromonadales</taxon>
        <taxon>Shewanellaceae</taxon>
        <taxon>Shewanella</taxon>
    </lineage>
</organism>
<dbReference type="eggNOG" id="COG2151">
    <property type="taxonomic scope" value="Bacteria"/>
</dbReference>
<dbReference type="Gene3D" id="3.30.300.130">
    <property type="entry name" value="Fe-S cluster assembly (FSCA)"/>
    <property type="match status" value="1"/>
</dbReference>
<dbReference type="PANTHER" id="PTHR42831:SF3">
    <property type="entry name" value="1,2-PHENYLACETYL-COA EPOXIDASE, SUBUNIT D-RELATED"/>
    <property type="match status" value="1"/>
</dbReference>
<feature type="domain" description="PaaD zinc beta ribbon" evidence="2">
    <location>
        <begin position="132"/>
        <end position="173"/>
    </location>
</feature>
<evidence type="ECO:0000259" key="2">
    <source>
        <dbReference type="Pfam" id="PF23451"/>
    </source>
</evidence>
<dbReference type="InterPro" id="IPR052339">
    <property type="entry name" value="Fe-S_Maturation_MIP18"/>
</dbReference>
<dbReference type="Proteomes" id="UP000002168">
    <property type="component" value="Chromosome"/>
</dbReference>
<reference evidence="3 4" key="1">
    <citation type="submission" date="2008-02" db="EMBL/GenBank/DDBJ databases">
        <title>Complete sequence of Shewanella woodyi ATCC 51908.</title>
        <authorList>
            <consortium name="US DOE Joint Genome Institute"/>
            <person name="Copeland A."/>
            <person name="Lucas S."/>
            <person name="Lapidus A."/>
            <person name="Glavina del Rio T."/>
            <person name="Dalin E."/>
            <person name="Tice H."/>
            <person name="Bruce D."/>
            <person name="Goodwin L."/>
            <person name="Pitluck S."/>
            <person name="Sims D."/>
            <person name="Brettin T."/>
            <person name="Detter J.C."/>
            <person name="Han C."/>
            <person name="Kuske C.R."/>
            <person name="Schmutz J."/>
            <person name="Larimer F."/>
            <person name="Land M."/>
            <person name="Hauser L."/>
            <person name="Kyrpides N."/>
            <person name="Lykidis A."/>
            <person name="Zhao J.-S."/>
            <person name="Richardson P."/>
        </authorList>
    </citation>
    <scope>NUCLEOTIDE SEQUENCE [LARGE SCALE GENOMIC DNA]</scope>
    <source>
        <strain evidence="4">ATCC 51908 / MS32</strain>
    </source>
</reference>